<dbReference type="KEGG" id="sfk:KY5_7156"/>
<dbReference type="AlphaFoldDB" id="A0A291QL26"/>
<protein>
    <recommendedName>
        <fullName evidence="4">DUF541 domain-containing protein</fullName>
    </recommendedName>
</protein>
<proteinExistence type="predicted"/>
<sequence>MHAVRSLSTVAVALAALGLPAAPAVAAHARPATTVAPAVAPAPATVTVTGAGSASAAPDLAVLSAGVEVTEKTADKALAAQNSAAEALLAAVRKAGVADKDVTTEGLSLSAVHQDEDGTAKLTGYQASQVFSIKVRAIDRTGAVIQAVVDAAGDAGRVHSVAFDVADAGALRAAARDRAYQDARDKAAQYAKLSGRRLGRLVSLDESDGGRPRPVPMPVAAFAKEGVPLAPGQVQDEVSVTAVFELR</sequence>
<evidence type="ECO:0008006" key="4">
    <source>
        <dbReference type="Google" id="ProtNLM"/>
    </source>
</evidence>
<name>A0A291QL26_9ACTN</name>
<dbReference type="RefSeq" id="WP_098246171.1">
    <property type="nucleotide sequence ID" value="NZ_CP022685.1"/>
</dbReference>
<dbReference type="PANTHER" id="PTHR34387">
    <property type="entry name" value="SLR1258 PROTEIN"/>
    <property type="match status" value="1"/>
</dbReference>
<evidence type="ECO:0000313" key="2">
    <source>
        <dbReference type="EMBL" id="ATL32174.1"/>
    </source>
</evidence>
<dbReference type="EMBL" id="CP022685">
    <property type="protein sequence ID" value="ATL32174.1"/>
    <property type="molecule type" value="Genomic_DNA"/>
</dbReference>
<dbReference type="GO" id="GO:0006974">
    <property type="term" value="P:DNA damage response"/>
    <property type="evidence" value="ECO:0007669"/>
    <property type="project" value="TreeGrafter"/>
</dbReference>
<keyword evidence="1" id="KW-0732">Signal</keyword>
<evidence type="ECO:0000256" key="1">
    <source>
        <dbReference type="SAM" id="SignalP"/>
    </source>
</evidence>
<dbReference type="Gene3D" id="3.30.110.170">
    <property type="entry name" value="Protein of unknown function (DUF541), domain 1"/>
    <property type="match status" value="1"/>
</dbReference>
<dbReference type="Proteomes" id="UP000221011">
    <property type="component" value="Chromosome"/>
</dbReference>
<feature type="chain" id="PRO_5039353327" description="DUF541 domain-containing protein" evidence="1">
    <location>
        <begin position="27"/>
        <end position="247"/>
    </location>
</feature>
<keyword evidence="3" id="KW-1185">Reference proteome</keyword>
<dbReference type="InterPro" id="IPR052022">
    <property type="entry name" value="26kDa_periplasmic_antigen"/>
</dbReference>
<dbReference type="Gene3D" id="3.30.70.2970">
    <property type="entry name" value="Protein of unknown function (DUF541), domain 2"/>
    <property type="match status" value="1"/>
</dbReference>
<gene>
    <name evidence="2" type="ORF">KY5_7156</name>
</gene>
<organism evidence="2 3">
    <name type="scientific">Streptomyces formicae</name>
    <dbReference type="NCBI Taxonomy" id="1616117"/>
    <lineage>
        <taxon>Bacteria</taxon>
        <taxon>Bacillati</taxon>
        <taxon>Actinomycetota</taxon>
        <taxon>Actinomycetes</taxon>
        <taxon>Kitasatosporales</taxon>
        <taxon>Streptomycetaceae</taxon>
        <taxon>Streptomyces</taxon>
    </lineage>
</organism>
<reference evidence="2 3" key="1">
    <citation type="submission" date="2017-08" db="EMBL/GenBank/DDBJ databases">
        <title>Complete Genome Sequence of Streptomyces formicae KY5, the formicamycin producer.</title>
        <authorList>
            <person name="Holmes N.A."/>
            <person name="Devine R."/>
            <person name="Qin Z."/>
            <person name="Seipke R.F."/>
            <person name="Wilkinson B."/>
            <person name="Hutchings M.I."/>
        </authorList>
    </citation>
    <scope>NUCLEOTIDE SEQUENCE [LARGE SCALE GENOMIC DNA]</scope>
    <source>
        <strain evidence="2 3">KY5</strain>
    </source>
</reference>
<feature type="signal peptide" evidence="1">
    <location>
        <begin position="1"/>
        <end position="26"/>
    </location>
</feature>
<accession>A0A291QL26</accession>
<dbReference type="Pfam" id="PF04402">
    <property type="entry name" value="SIMPL"/>
    <property type="match status" value="1"/>
</dbReference>
<dbReference type="InterPro" id="IPR007497">
    <property type="entry name" value="SIMPL/DUF541"/>
</dbReference>
<evidence type="ECO:0000313" key="3">
    <source>
        <dbReference type="Proteomes" id="UP000221011"/>
    </source>
</evidence>
<dbReference type="PANTHER" id="PTHR34387:SF1">
    <property type="entry name" value="PERIPLASMIC IMMUNOGENIC PROTEIN"/>
    <property type="match status" value="1"/>
</dbReference>